<evidence type="ECO:0000259" key="3">
    <source>
        <dbReference type="Pfam" id="PF22664"/>
    </source>
</evidence>
<feature type="domain" description="Trichothecene 3-O-acetyltransferase-like N-terminal" evidence="3">
    <location>
        <begin position="28"/>
        <end position="182"/>
    </location>
</feature>
<proteinExistence type="predicted"/>
<keyword evidence="1" id="KW-0808">Transferase</keyword>
<name>A1CPT8_ASPCL</name>
<reference evidence="4 5" key="1">
    <citation type="journal article" date="2008" name="PLoS Genet.">
        <title>Genomic islands in the pathogenic filamentous fungus Aspergillus fumigatus.</title>
        <authorList>
            <person name="Fedorova N.D."/>
            <person name="Khaldi N."/>
            <person name="Joardar V.S."/>
            <person name="Maiti R."/>
            <person name="Amedeo P."/>
            <person name="Anderson M.J."/>
            <person name="Crabtree J."/>
            <person name="Silva J.C."/>
            <person name="Badger J.H."/>
            <person name="Albarraq A."/>
            <person name="Angiuoli S."/>
            <person name="Bussey H."/>
            <person name="Bowyer P."/>
            <person name="Cotty P.J."/>
            <person name="Dyer P.S."/>
            <person name="Egan A."/>
            <person name="Galens K."/>
            <person name="Fraser-Liggett C.M."/>
            <person name="Haas B.J."/>
            <person name="Inman J.M."/>
            <person name="Kent R."/>
            <person name="Lemieux S."/>
            <person name="Malavazi I."/>
            <person name="Orvis J."/>
            <person name="Roemer T."/>
            <person name="Ronning C.M."/>
            <person name="Sundaram J.P."/>
            <person name="Sutton G."/>
            <person name="Turner G."/>
            <person name="Venter J.C."/>
            <person name="White O.R."/>
            <person name="Whitty B.R."/>
            <person name="Youngman P."/>
            <person name="Wolfe K.H."/>
            <person name="Goldman G.H."/>
            <person name="Wortman J.R."/>
            <person name="Jiang B."/>
            <person name="Denning D.W."/>
            <person name="Nierman W.C."/>
        </authorList>
    </citation>
    <scope>NUCLEOTIDE SEQUENCE [LARGE SCALE GENOMIC DNA]</scope>
    <source>
        <strain evidence="5">ATCC 1007 / CBS 513.65 / DSM 816 / NCTC 3887 / NRRL 1</strain>
    </source>
</reference>
<dbReference type="Proteomes" id="UP000006701">
    <property type="component" value="Unassembled WGS sequence"/>
</dbReference>
<dbReference type="OMA" id="AFIWQSV"/>
<gene>
    <name evidence="4" type="ORF">ACLA_023730</name>
</gene>
<dbReference type="HOGENOM" id="CLU_026450_5_0_1"/>
<dbReference type="VEuPathDB" id="FungiDB:ACLA_023730"/>
<evidence type="ECO:0000313" key="5">
    <source>
        <dbReference type="Proteomes" id="UP000006701"/>
    </source>
</evidence>
<accession>A1CPT8</accession>
<dbReference type="Gene3D" id="3.30.559.10">
    <property type="entry name" value="Chloramphenicol acetyltransferase-like domain"/>
    <property type="match status" value="2"/>
</dbReference>
<dbReference type="STRING" id="344612.A1CPT8"/>
<evidence type="ECO:0000256" key="1">
    <source>
        <dbReference type="ARBA" id="ARBA00022679"/>
    </source>
</evidence>
<dbReference type="KEGG" id="act:ACLA_023730"/>
<dbReference type="InterPro" id="IPR054710">
    <property type="entry name" value="Tri101-like_N"/>
</dbReference>
<dbReference type="GO" id="GO:0016746">
    <property type="term" value="F:acyltransferase activity"/>
    <property type="evidence" value="ECO:0007669"/>
    <property type="project" value="UniProtKB-KW"/>
</dbReference>
<dbReference type="EMBL" id="DS027059">
    <property type="protein sequence ID" value="EAW07659.1"/>
    <property type="molecule type" value="Genomic_DNA"/>
</dbReference>
<sequence>MSDTTTTTTATSMDYPVDILAQQPLLKLYTQISLCYPLPGASSHPAIIDTLAKGLQRLAISFPWVAGQIVNEGASEGDTGVYKIQPLDKVPSLVIKDLQNDPSAPTMDALRQAHFPASMLDESVVAPRKTVPLPSEPFDSDPVFLVQATFIPGGLLLTFVGHHMAMDMTGQGHLIRLFSKACRNEPFTNEELSYGNLARDKIIPLLDDSYQPGPELLRQIQKSPPSHEAVEQQAPPPQSTWAYVTFSPASLAELKSLATKTLTSGFVSTDDVLSAFVWQAITRARLPRLDPGAESTFGRAVNVRSYLGVPETYPGLFQDMTFSTRTLQQLVNEPLGSIASQLRSSLDPKTLVYHVRALATIFSRTPDKSVFSFGASIDMARDMMLSSWAKVDCYELDFNLGLGKPECVRRPQLMPFEGLMYLMPRSLEGEIALLVCLRDEDMERLKMDEEFAKYGKYIG</sequence>
<keyword evidence="5" id="KW-1185">Reference proteome</keyword>
<keyword evidence="2" id="KW-0012">Acyltransferase</keyword>
<dbReference type="AlphaFoldDB" id="A1CPT8"/>
<dbReference type="eggNOG" id="ENOG502SHVS">
    <property type="taxonomic scope" value="Eukaryota"/>
</dbReference>
<dbReference type="InterPro" id="IPR051283">
    <property type="entry name" value="Sec_Metabolite_Acyltrans"/>
</dbReference>
<dbReference type="PANTHER" id="PTHR31896:SF64">
    <property type="entry name" value="TRICHOTHECENE 3-O-ACETYLTRANSFERASE"/>
    <property type="match status" value="1"/>
</dbReference>
<dbReference type="InterPro" id="IPR023213">
    <property type="entry name" value="CAT-like_dom_sf"/>
</dbReference>
<dbReference type="RefSeq" id="XP_001269085.1">
    <property type="nucleotide sequence ID" value="XM_001269084.1"/>
</dbReference>
<dbReference type="PANTHER" id="PTHR31896">
    <property type="entry name" value="FAMILY REGULATORY PROTEIN, PUTATIVE (AFU_ORTHOLOGUE AFUA_3G14730)-RELATED"/>
    <property type="match status" value="1"/>
</dbReference>
<organism evidence="4 5">
    <name type="scientific">Aspergillus clavatus (strain ATCC 1007 / CBS 513.65 / DSM 816 / NCTC 3887 / NRRL 1 / QM 1276 / 107)</name>
    <dbReference type="NCBI Taxonomy" id="344612"/>
    <lineage>
        <taxon>Eukaryota</taxon>
        <taxon>Fungi</taxon>
        <taxon>Dikarya</taxon>
        <taxon>Ascomycota</taxon>
        <taxon>Pezizomycotina</taxon>
        <taxon>Eurotiomycetes</taxon>
        <taxon>Eurotiomycetidae</taxon>
        <taxon>Eurotiales</taxon>
        <taxon>Aspergillaceae</taxon>
        <taxon>Aspergillus</taxon>
        <taxon>Aspergillus subgen. Fumigati</taxon>
    </lineage>
</organism>
<evidence type="ECO:0000313" key="4">
    <source>
        <dbReference type="EMBL" id="EAW07659.1"/>
    </source>
</evidence>
<dbReference type="Pfam" id="PF22664">
    <property type="entry name" value="TRI-like_N"/>
    <property type="match status" value="1"/>
</dbReference>
<dbReference type="GeneID" id="4701711"/>
<evidence type="ECO:0000256" key="2">
    <source>
        <dbReference type="ARBA" id="ARBA00023315"/>
    </source>
</evidence>
<protein>
    <submittedName>
        <fullName evidence="4">Trichothecene 3-O-acetyltransferase, putative</fullName>
    </submittedName>
</protein>
<dbReference type="OrthoDB" id="1862401at2759"/>